<dbReference type="EMBL" id="BMNL01000004">
    <property type="protein sequence ID" value="GGP22495.1"/>
    <property type="molecule type" value="Genomic_DNA"/>
</dbReference>
<evidence type="ECO:0000256" key="1">
    <source>
        <dbReference type="SAM" id="Phobius"/>
    </source>
</evidence>
<organism evidence="2 3">
    <name type="scientific">Thermocladium modestius</name>
    <dbReference type="NCBI Taxonomy" id="62609"/>
    <lineage>
        <taxon>Archaea</taxon>
        <taxon>Thermoproteota</taxon>
        <taxon>Thermoprotei</taxon>
        <taxon>Thermoproteales</taxon>
        <taxon>Thermoproteaceae</taxon>
        <taxon>Thermocladium</taxon>
    </lineage>
</organism>
<evidence type="ECO:0000313" key="2">
    <source>
        <dbReference type="EMBL" id="GGP22495.1"/>
    </source>
</evidence>
<name>A0A830GYI6_9CREN</name>
<sequence length="168" mass="16944">MNILRVMERARNKKGIEAIVGAVLLIVITVVAAVLLYLWFTGYLTGTASKAPQINTVQQFIVTGASISSSGQVTAYVENTGNVPVTIAQANVLNSTNGAVVCAAIPGGSGSGAPTSPTNLSPTSVSSGGSVGTVTFSCSSPTLKPGQSYTIQLISNSGVSAEYTTTAS</sequence>
<keyword evidence="1" id="KW-1133">Transmembrane helix</keyword>
<dbReference type="NCBIfam" id="TIGR02537">
    <property type="entry name" value="arch_flag_Nterm"/>
    <property type="match status" value="1"/>
</dbReference>
<feature type="transmembrane region" description="Helical" evidence="1">
    <location>
        <begin position="20"/>
        <end position="40"/>
    </location>
</feature>
<evidence type="ECO:0000313" key="3">
    <source>
        <dbReference type="Proteomes" id="UP000610960"/>
    </source>
</evidence>
<keyword evidence="1" id="KW-0472">Membrane</keyword>
<dbReference type="Proteomes" id="UP000610960">
    <property type="component" value="Unassembled WGS sequence"/>
</dbReference>
<dbReference type="InterPro" id="IPR013373">
    <property type="entry name" value="Flagellin/pilin_N_arc"/>
</dbReference>
<accession>A0A830GYI6</accession>
<reference evidence="2" key="1">
    <citation type="journal article" date="2014" name="Int. J. Syst. Evol. Microbiol.">
        <title>Complete genome sequence of Corynebacterium casei LMG S-19264T (=DSM 44701T), isolated from a smear-ripened cheese.</title>
        <authorList>
            <consortium name="US DOE Joint Genome Institute (JGI-PGF)"/>
            <person name="Walter F."/>
            <person name="Albersmeier A."/>
            <person name="Kalinowski J."/>
            <person name="Ruckert C."/>
        </authorList>
    </citation>
    <scope>NUCLEOTIDE SEQUENCE</scope>
    <source>
        <strain evidence="2">JCM 10088</strain>
    </source>
</reference>
<gene>
    <name evidence="2" type="ORF">GCM10007981_18790</name>
</gene>
<proteinExistence type="predicted"/>
<reference evidence="2" key="2">
    <citation type="submission" date="2020-09" db="EMBL/GenBank/DDBJ databases">
        <authorList>
            <person name="Sun Q."/>
            <person name="Ohkuma M."/>
        </authorList>
    </citation>
    <scope>NUCLEOTIDE SEQUENCE</scope>
    <source>
        <strain evidence="2">JCM 10088</strain>
    </source>
</reference>
<protein>
    <recommendedName>
        <fullName evidence="4">Archaeal Type IV pilin N-terminal domain-containing protein</fullName>
    </recommendedName>
</protein>
<keyword evidence="1" id="KW-0812">Transmembrane</keyword>
<evidence type="ECO:0008006" key="4">
    <source>
        <dbReference type="Google" id="ProtNLM"/>
    </source>
</evidence>
<comment type="caution">
    <text evidence="2">The sequence shown here is derived from an EMBL/GenBank/DDBJ whole genome shotgun (WGS) entry which is preliminary data.</text>
</comment>
<dbReference type="AlphaFoldDB" id="A0A830GYI6"/>
<keyword evidence="3" id="KW-1185">Reference proteome</keyword>